<keyword evidence="19" id="KW-1185">Reference proteome</keyword>
<feature type="compositionally biased region" description="Acidic residues" evidence="15">
    <location>
        <begin position="493"/>
        <end position="502"/>
    </location>
</feature>
<evidence type="ECO:0000259" key="17">
    <source>
        <dbReference type="Pfam" id="PF17846"/>
    </source>
</evidence>
<dbReference type="AlphaFoldDB" id="A0A2V1AHS6"/>
<comment type="caution">
    <text evidence="18">The sequence shown here is derived from an EMBL/GenBank/DDBJ whole genome shotgun (WGS) entry which is preliminary data.</text>
</comment>
<evidence type="ECO:0000256" key="1">
    <source>
        <dbReference type="ARBA" id="ARBA00004123"/>
    </source>
</evidence>
<dbReference type="PANTHER" id="PTHR12341">
    <property type="entry name" value="5'-&gt;3' EXORIBONUCLEASE"/>
    <property type="match status" value="1"/>
</dbReference>
<dbReference type="FunFam" id="3.40.50.12390:FF:000003">
    <property type="entry name" value="5'-3' exoribonuclease"/>
    <property type="match status" value="1"/>
</dbReference>
<evidence type="ECO:0000256" key="10">
    <source>
        <dbReference type="ARBA" id="ARBA00023163"/>
    </source>
</evidence>
<evidence type="ECO:0000256" key="15">
    <source>
        <dbReference type="SAM" id="MobiDB-lite"/>
    </source>
</evidence>
<keyword evidence="10" id="KW-0804">Transcription</keyword>
<dbReference type="EMBL" id="PKFP01000008">
    <property type="protein sequence ID" value="PVH17590.1"/>
    <property type="molecule type" value="Genomic_DNA"/>
</dbReference>
<keyword evidence="8 14" id="KW-0269">Exonuclease</keyword>
<keyword evidence="4" id="KW-0698">rRNA processing</keyword>
<evidence type="ECO:0000256" key="3">
    <source>
        <dbReference type="ARBA" id="ARBA00022472"/>
    </source>
</evidence>
<comment type="subcellular location">
    <subcellularLocation>
        <location evidence="1">Nucleus</location>
    </subcellularLocation>
</comment>
<evidence type="ECO:0000256" key="12">
    <source>
        <dbReference type="ARBA" id="ARBA00046137"/>
    </source>
</evidence>
<evidence type="ECO:0000256" key="8">
    <source>
        <dbReference type="ARBA" id="ARBA00022839"/>
    </source>
</evidence>
<feature type="region of interest" description="Disordered" evidence="15">
    <location>
        <begin position="393"/>
        <end position="414"/>
    </location>
</feature>
<comment type="function">
    <text evidence="14">Possesses 5'-&gt;3' exoribonuclease activity. May promote termination of transcription by RNA polymerase II.</text>
</comment>
<evidence type="ECO:0000256" key="9">
    <source>
        <dbReference type="ARBA" id="ARBA00023015"/>
    </source>
</evidence>
<feature type="region of interest" description="Disordered" evidence="15">
    <location>
        <begin position="848"/>
        <end position="973"/>
    </location>
</feature>
<dbReference type="PIRSF" id="PIRSF037239">
    <property type="entry name" value="Exonuclease_Xrn2"/>
    <property type="match status" value="1"/>
</dbReference>
<protein>
    <recommendedName>
        <fullName evidence="14">5'-3' exoribonuclease</fullName>
        <ecNumber evidence="14">3.1.13.-</ecNumber>
    </recommendedName>
</protein>
<feature type="domain" description="Xrn1 helical" evidence="17">
    <location>
        <begin position="310"/>
        <end position="803"/>
    </location>
</feature>
<keyword evidence="3" id="KW-0806">Transcription termination</keyword>
<evidence type="ECO:0000256" key="5">
    <source>
        <dbReference type="ARBA" id="ARBA00022664"/>
    </source>
</evidence>
<accession>A0A2V1AHS6</accession>
<feature type="region of interest" description="Disordered" evidence="15">
    <location>
        <begin position="491"/>
        <end position="529"/>
    </location>
</feature>
<dbReference type="RefSeq" id="XP_025338530.1">
    <property type="nucleotide sequence ID" value="XM_025479057.1"/>
</dbReference>
<dbReference type="VEuPathDB" id="FungiDB:CXQ87_000481"/>
<dbReference type="FunFam" id="3.40.50.12390:FF:000005">
    <property type="entry name" value="5'-3' exoribonuclease 2"/>
    <property type="match status" value="1"/>
</dbReference>
<dbReference type="GO" id="GO:0000956">
    <property type="term" value="P:nuclear-transcribed mRNA catabolic process"/>
    <property type="evidence" value="ECO:0007669"/>
    <property type="project" value="TreeGrafter"/>
</dbReference>
<gene>
    <name evidence="18" type="ORF">CXQ87_000481</name>
</gene>
<dbReference type="GO" id="GO:0003723">
    <property type="term" value="F:RNA binding"/>
    <property type="evidence" value="ECO:0007669"/>
    <property type="project" value="TreeGrafter"/>
</dbReference>
<dbReference type="InterPro" id="IPR041412">
    <property type="entry name" value="Xrn1_helical"/>
</dbReference>
<evidence type="ECO:0000256" key="2">
    <source>
        <dbReference type="ARBA" id="ARBA00006994"/>
    </source>
</evidence>
<evidence type="ECO:0000256" key="11">
    <source>
        <dbReference type="ARBA" id="ARBA00023242"/>
    </source>
</evidence>
<evidence type="ECO:0000256" key="13">
    <source>
        <dbReference type="ARBA" id="ARBA00046943"/>
    </source>
</evidence>
<dbReference type="GO" id="GO:0006353">
    <property type="term" value="P:DNA-templated transcription termination"/>
    <property type="evidence" value="ECO:0007669"/>
    <property type="project" value="UniProtKB-KW"/>
</dbReference>
<dbReference type="InterPro" id="IPR017151">
    <property type="entry name" value="Xrn2/3/4"/>
</dbReference>
<dbReference type="Pfam" id="PF17846">
    <property type="entry name" value="XRN_M"/>
    <property type="match status" value="1"/>
</dbReference>
<dbReference type="PANTHER" id="PTHR12341:SF41">
    <property type="entry name" value="5'-3' EXORIBONUCLEASE 2"/>
    <property type="match status" value="1"/>
</dbReference>
<keyword evidence="7 14" id="KW-0378">Hydrolase</keyword>
<evidence type="ECO:0000256" key="7">
    <source>
        <dbReference type="ARBA" id="ARBA00022801"/>
    </source>
</evidence>
<name>A0A2V1AHS6_9ASCO</name>
<dbReference type="EC" id="3.1.13.-" evidence="14"/>
<dbReference type="Gene3D" id="3.40.50.12390">
    <property type="match status" value="2"/>
</dbReference>
<dbReference type="GO" id="GO:0004534">
    <property type="term" value="F:5'-3' RNA exonuclease activity"/>
    <property type="evidence" value="ECO:0007669"/>
    <property type="project" value="UniProtKB-UniRule"/>
</dbReference>
<reference evidence="18 19" key="1">
    <citation type="submission" date="2017-12" db="EMBL/GenBank/DDBJ databases">
        <title>Genome Sequence of the Amphotericin B-resistant Candida duobushaemulonii strain, B09383.</title>
        <authorList>
            <person name="Chow N.A."/>
            <person name="Gade L."/>
            <person name="Batra D."/>
            <person name="Rowe L.A."/>
            <person name="Loparev V.N."/>
            <person name="Litvintseva A.P."/>
        </authorList>
    </citation>
    <scope>NUCLEOTIDE SEQUENCE [LARGE SCALE GENOMIC DNA]</scope>
    <source>
        <strain evidence="18 19">B09383</strain>
    </source>
</reference>
<dbReference type="Proteomes" id="UP000244406">
    <property type="component" value="Unassembled WGS sequence"/>
</dbReference>
<feature type="domain" description="Xrn1 N-terminal" evidence="16">
    <location>
        <begin position="1"/>
        <end position="252"/>
    </location>
</feature>
<feature type="compositionally biased region" description="Low complexity" evidence="15">
    <location>
        <begin position="867"/>
        <end position="973"/>
    </location>
</feature>
<evidence type="ECO:0000259" key="16">
    <source>
        <dbReference type="Pfam" id="PF03159"/>
    </source>
</evidence>
<comment type="function">
    <text evidence="12">Possesses 5'-&gt;3' exoribonuclease activity. Required for the processing of nuclear mRNA and rRNA precursors. May promote the termination of transcription by RNA polymerase II. Essential for vegetative cell growth and chromosome segregation.</text>
</comment>
<feature type="region of interest" description="Disordered" evidence="15">
    <location>
        <begin position="24"/>
        <end position="43"/>
    </location>
</feature>
<dbReference type="Gene3D" id="1.25.40.1050">
    <property type="match status" value="1"/>
</dbReference>
<comment type="subunit">
    <text evidence="13">Interacts with RAI1; the interaction is direct, stabilizes RAT1 protein structure and may stimulate its exoribonuclease activity. The interaction also stimulates RAI1 pyrophosphohydrolase activity, probably by recruiting it to mRNA substrates.</text>
</comment>
<keyword evidence="5 14" id="KW-0507">mRNA processing</keyword>
<dbReference type="InterPro" id="IPR027073">
    <property type="entry name" value="5_3_exoribonuclease"/>
</dbReference>
<keyword evidence="9" id="KW-0805">Transcription regulation</keyword>
<dbReference type="GO" id="GO:0005634">
    <property type="term" value="C:nucleus"/>
    <property type="evidence" value="ECO:0007669"/>
    <property type="project" value="UniProtKB-SubCell"/>
</dbReference>
<evidence type="ECO:0000313" key="18">
    <source>
        <dbReference type="EMBL" id="PVH17590.1"/>
    </source>
</evidence>
<proteinExistence type="inferred from homology"/>
<feature type="compositionally biased region" description="Acidic residues" evidence="15">
    <location>
        <begin position="514"/>
        <end position="524"/>
    </location>
</feature>
<dbReference type="InterPro" id="IPR004859">
    <property type="entry name" value="Xrn1_N"/>
</dbReference>
<keyword evidence="11" id="KW-0539">Nucleus</keyword>
<keyword evidence="6 14" id="KW-0540">Nuclease</keyword>
<organism evidence="18 19">
    <name type="scientific">Candidozyma duobushaemuli</name>
    <dbReference type="NCBI Taxonomy" id="1231522"/>
    <lineage>
        <taxon>Eukaryota</taxon>
        <taxon>Fungi</taxon>
        <taxon>Dikarya</taxon>
        <taxon>Ascomycota</taxon>
        <taxon>Saccharomycotina</taxon>
        <taxon>Pichiomycetes</taxon>
        <taxon>Metschnikowiaceae</taxon>
        <taxon>Candidozyma</taxon>
    </lineage>
</organism>
<sequence>MGVPALFRWLSKKYPKIISPVVEDDGDAQYGREPQYSDPNPNGELDNLYLDMNGIVHPCSHPEHKPAPETEDEMFLDVFKYTDRVLMMARPRKVLVIAVDGVAPRAKMNQQRARRFRAAQDAKIQDEERARQIADAEARGEVIEESIKGKKKWDSNAITPGTPFMDGLAAALRYWVAYKLASDPGWKDLQVIISDATVPGEGEHKLMSFIRSQRSDPSHDPNTKHCIYGLDADLIFLGLATHEPHFRVLREDVFAQGGGRNMKYSDQMNMTAEEKKALDAQDAKKPFLWLHVNVLREYLEVELKVRMGMQWDVERAIDDWVFMCFFVGNDFLPHLPSLSVRDNGIDILVGCWKSIVSKVSDYLTCDGKLNLDAVEHLLRALSHKEDDILRRRHENEQRYQNNDKRRKVARDEEKSLRAQYLSTVSKGKEKAPITADMNMPLMDTSGKLVDGYAQLSNKDIVNNRDVITKANMANADAAAALKKLIAQKNGDAPAEELAESTSEESKKRSASELETTESDADPDEDQVKEWEPGYRDRYYKIKFNLSTKEEIEKTRRDLVYSYIEGVSWVLLYYYQGCPSWQWYYPYHYAPFAADFTDLAEIFGDKGIKFIQGEPFSPYEQLMSVLPAASGHALPKVFRDLMSNPDSEIIDFYPENFKIDMNGAKMSWQGIALLPFIDEHRLLTAVRGKYDELTDAEKERNTNKKAQLYISSANKNYQKFLKAFDDEKEIPFAAQRTGLAGIVKPVSSFSVDGELQFPLNEGDMPHIQNSSYLMSWYDFPNSTPGKSMLLNGYIPHVKVLTDDDKFAITNRQRNGPRFQNVSDYVNNGPQGKEPYMSYSMRVGGYRSLPLIGSQPTSNRGRGGGRGRGNYNNYGNRGGYNSRGRGNYNQGYKNHGNQGYNNYNQGYGNQGYGNQNYGNQGYNNYNQGYNQGYSNSYNQGGYNNYGNQNYGNQNYGNQNYGNQNYGNQNYGSQNQNYQNQGYNQGYQGQGNQGFSNYNSFGGSYNR</sequence>
<dbReference type="FunFam" id="1.25.40.1050:FF:000002">
    <property type="entry name" value="5'-3' exoribonuclease"/>
    <property type="match status" value="1"/>
</dbReference>
<dbReference type="GO" id="GO:0006364">
    <property type="term" value="P:rRNA processing"/>
    <property type="evidence" value="ECO:0007669"/>
    <property type="project" value="UniProtKB-KW"/>
</dbReference>
<evidence type="ECO:0000256" key="14">
    <source>
        <dbReference type="PIRNR" id="PIRNR037239"/>
    </source>
</evidence>
<evidence type="ECO:0000313" key="19">
    <source>
        <dbReference type="Proteomes" id="UP000244406"/>
    </source>
</evidence>
<evidence type="ECO:0000256" key="4">
    <source>
        <dbReference type="ARBA" id="ARBA00022552"/>
    </source>
</evidence>
<comment type="similarity">
    <text evidence="2 14">Belongs to the 5'-3' exonuclease family. XRN2/RAT1 subfamily.</text>
</comment>
<dbReference type="Pfam" id="PF03159">
    <property type="entry name" value="XRN_N"/>
    <property type="match status" value="1"/>
</dbReference>
<dbReference type="CDD" id="cd18673">
    <property type="entry name" value="PIN_XRN1-2-like"/>
    <property type="match status" value="1"/>
</dbReference>
<evidence type="ECO:0000256" key="6">
    <source>
        <dbReference type="ARBA" id="ARBA00022722"/>
    </source>
</evidence>
<dbReference type="GeneID" id="37000483"/>
<dbReference type="GO" id="GO:0006397">
    <property type="term" value="P:mRNA processing"/>
    <property type="evidence" value="ECO:0007669"/>
    <property type="project" value="UniProtKB-UniRule"/>
</dbReference>